<dbReference type="PROSITE" id="PS00122">
    <property type="entry name" value="CARBOXYLESTERASE_B_1"/>
    <property type="match status" value="1"/>
</dbReference>
<dbReference type="InterPro" id="IPR002018">
    <property type="entry name" value="CarbesteraseB"/>
</dbReference>
<dbReference type="OrthoDB" id="3199405at2"/>
<reference evidence="5 6" key="1">
    <citation type="submission" date="2017-01" db="EMBL/GenBank/DDBJ databases">
        <authorList>
            <person name="Mah S.A."/>
            <person name="Swanson W.J."/>
            <person name="Moy G.W."/>
            <person name="Vacquier V.D."/>
        </authorList>
    </citation>
    <scope>NUCLEOTIDE SEQUENCE [LARGE SCALE GENOMIC DNA]</scope>
    <source>
        <strain evidence="5 6">CPCC 203464</strain>
    </source>
</reference>
<dbReference type="RefSeq" id="WP_076479162.1">
    <property type="nucleotide sequence ID" value="NZ_FTNT01000005.1"/>
</dbReference>
<dbReference type="InterPro" id="IPR029058">
    <property type="entry name" value="AB_hydrolase_fold"/>
</dbReference>
<evidence type="ECO:0000259" key="4">
    <source>
        <dbReference type="Pfam" id="PF00135"/>
    </source>
</evidence>
<keyword evidence="2 3" id="KW-0378">Hydrolase</keyword>
<accession>A0A1N7FGW2</accession>
<name>A0A1N7FGW2_9NOCA</name>
<dbReference type="GO" id="GO:0016787">
    <property type="term" value="F:hydrolase activity"/>
    <property type="evidence" value="ECO:0007669"/>
    <property type="project" value="UniProtKB-KW"/>
</dbReference>
<dbReference type="STRING" id="1344003.SAMN05445060_2064"/>
<dbReference type="InterPro" id="IPR050309">
    <property type="entry name" value="Type-B_Carboxylest/Lipase"/>
</dbReference>
<dbReference type="Pfam" id="PF00135">
    <property type="entry name" value="COesterase"/>
    <property type="match status" value="1"/>
</dbReference>
<protein>
    <recommendedName>
        <fullName evidence="3">Carboxylic ester hydrolase</fullName>
        <ecNumber evidence="3">3.1.1.-</ecNumber>
    </recommendedName>
</protein>
<proteinExistence type="inferred from homology"/>
<evidence type="ECO:0000313" key="6">
    <source>
        <dbReference type="Proteomes" id="UP000186218"/>
    </source>
</evidence>
<dbReference type="Gene3D" id="3.40.50.1820">
    <property type="entry name" value="alpha/beta hydrolase"/>
    <property type="match status" value="1"/>
</dbReference>
<dbReference type="SUPFAM" id="SSF53474">
    <property type="entry name" value="alpha/beta-Hydrolases"/>
    <property type="match status" value="1"/>
</dbReference>
<dbReference type="EMBL" id="FTNT01000005">
    <property type="protein sequence ID" value="SIR99609.1"/>
    <property type="molecule type" value="Genomic_DNA"/>
</dbReference>
<comment type="similarity">
    <text evidence="1 3">Belongs to the type-B carboxylesterase/lipase family.</text>
</comment>
<evidence type="ECO:0000313" key="5">
    <source>
        <dbReference type="EMBL" id="SIR99609.1"/>
    </source>
</evidence>
<evidence type="ECO:0000256" key="1">
    <source>
        <dbReference type="ARBA" id="ARBA00005964"/>
    </source>
</evidence>
<sequence length="437" mass="46145">MPLDTRTTRIATPAGELIADVADGVVRARGIPYGVAERFRRPHPHPGWTEPRDARVRGPAAPQISAGVDSVAGAVVDDLEQSENCQVLSVFAPVDAVDAPVMVWLHGGAYMSGAGESPKYDADDLAREGVVVVTVTYRLGVLGYLNPCDPAAENLGLRDQLLALEWVRDSVAAFGGDPGSVTVFGHSAGGDSVVALMLAPPATGLFTRAIVQSAPLSLRSGRDRVTEAQRVVLRDELADPVAASVGEVLAAQLRAVVRAADFGRVGGLPFAPVQGCPPVAPTTEADARLADAASRIELLIGHTVDDATPFVAEDPRAMRVARLGRVGRAVLRVVARRITAQMFAGPAHDFAAAWRRHGGRCATYVFDWAPRDSPHGSCHSIELPFLFGADGAWADAPMLAGERPDPDLAARMRRIWAAFARDGLQGLPADSLRLAAI</sequence>
<gene>
    <name evidence="5" type="ORF">SAMN05445060_2064</name>
</gene>
<keyword evidence="6" id="KW-1185">Reference proteome</keyword>
<dbReference type="InterPro" id="IPR019826">
    <property type="entry name" value="Carboxylesterase_B_AS"/>
</dbReference>
<evidence type="ECO:0000256" key="3">
    <source>
        <dbReference type="RuleBase" id="RU361235"/>
    </source>
</evidence>
<dbReference type="Proteomes" id="UP000186218">
    <property type="component" value="Unassembled WGS sequence"/>
</dbReference>
<dbReference type="PANTHER" id="PTHR11559">
    <property type="entry name" value="CARBOXYLESTERASE"/>
    <property type="match status" value="1"/>
</dbReference>
<feature type="domain" description="Carboxylesterase type B" evidence="4">
    <location>
        <begin position="29"/>
        <end position="313"/>
    </location>
</feature>
<evidence type="ECO:0000256" key="2">
    <source>
        <dbReference type="ARBA" id="ARBA00022801"/>
    </source>
</evidence>
<organism evidence="5 6">
    <name type="scientific">Williamsia sterculiae</name>
    <dbReference type="NCBI Taxonomy" id="1344003"/>
    <lineage>
        <taxon>Bacteria</taxon>
        <taxon>Bacillati</taxon>
        <taxon>Actinomycetota</taxon>
        <taxon>Actinomycetes</taxon>
        <taxon>Mycobacteriales</taxon>
        <taxon>Nocardiaceae</taxon>
        <taxon>Williamsia</taxon>
    </lineage>
</organism>
<dbReference type="AlphaFoldDB" id="A0A1N7FGW2"/>
<dbReference type="EC" id="3.1.1.-" evidence="3"/>